<sequence>MHLLLFTIVIIFASPAFCWTGYNYDTGSYFEVEHYDHQGLGEGPVEYYDYNSGEYKSGYLDLFPGASGILYDEDTGEEFDIQME</sequence>
<protein>
    <submittedName>
        <fullName evidence="1">Uncharacterized protein</fullName>
    </submittedName>
</protein>
<evidence type="ECO:0000313" key="2">
    <source>
        <dbReference type="Proteomes" id="UP000030554"/>
    </source>
</evidence>
<dbReference type="AlphaFoldDB" id="A0A0A2ZUR1"/>
<reference evidence="1 2" key="1">
    <citation type="submission" date="2014-07" db="EMBL/GenBank/DDBJ databases">
        <title>Chaperone-usher fimbriae in a diverse selection of Gallibacterium genomes.</title>
        <authorList>
            <person name="Kudirkiene E."/>
            <person name="Bager R.J."/>
            <person name="Johnson T.J."/>
            <person name="Bojesen A.M."/>
        </authorList>
    </citation>
    <scope>NUCLEOTIDE SEQUENCE [LARGE SCALE GENOMIC DNA]</scope>
    <source>
        <strain evidence="1 2">4895</strain>
    </source>
</reference>
<comment type="caution">
    <text evidence="1">The sequence shown here is derived from an EMBL/GenBank/DDBJ whole genome shotgun (WGS) entry which is preliminary data.</text>
</comment>
<accession>A0A0A2ZUR1</accession>
<gene>
    <name evidence="1" type="ORF">IO48_12630</name>
</gene>
<name>A0A0A2ZUR1_9PAST</name>
<dbReference type="RefSeq" id="WP_039164955.1">
    <property type="nucleotide sequence ID" value="NZ_JPJQ01000077.1"/>
</dbReference>
<organism evidence="1 2">
    <name type="scientific">Gallibacterium anatis 4895</name>
    <dbReference type="NCBI Taxonomy" id="1396510"/>
    <lineage>
        <taxon>Bacteria</taxon>
        <taxon>Pseudomonadati</taxon>
        <taxon>Pseudomonadota</taxon>
        <taxon>Gammaproteobacteria</taxon>
        <taxon>Pasteurellales</taxon>
        <taxon>Pasteurellaceae</taxon>
        <taxon>Gallibacterium</taxon>
    </lineage>
</organism>
<proteinExistence type="predicted"/>
<dbReference type="Proteomes" id="UP000030554">
    <property type="component" value="Unassembled WGS sequence"/>
</dbReference>
<dbReference type="EMBL" id="JPJQ01000077">
    <property type="protein sequence ID" value="KGQ58580.1"/>
    <property type="molecule type" value="Genomic_DNA"/>
</dbReference>
<evidence type="ECO:0000313" key="1">
    <source>
        <dbReference type="EMBL" id="KGQ58580.1"/>
    </source>
</evidence>